<evidence type="ECO:0000256" key="2">
    <source>
        <dbReference type="ARBA" id="ARBA00023315"/>
    </source>
</evidence>
<dbReference type="Pfam" id="PF08541">
    <property type="entry name" value="ACP_syn_III_C"/>
    <property type="match status" value="1"/>
</dbReference>
<evidence type="ECO:0000256" key="1">
    <source>
        <dbReference type="ARBA" id="ARBA00022679"/>
    </source>
</evidence>
<reference evidence="5 6" key="1">
    <citation type="submission" date="2024-05" db="EMBL/GenBank/DDBJ databases">
        <title>Roseateles sp. 2.12 16S ribosomal RNA gene Genome sequencing and assembly.</title>
        <authorList>
            <person name="Woo H."/>
        </authorList>
    </citation>
    <scope>NUCLEOTIDE SEQUENCE [LARGE SCALE GENOMIC DNA]</scope>
    <source>
        <strain evidence="5 6">2.12</strain>
    </source>
</reference>
<gene>
    <name evidence="5" type="ORF">ABDJ40_08260</name>
</gene>
<comment type="caution">
    <text evidence="5">The sequence shown here is derived from an EMBL/GenBank/DDBJ whole genome shotgun (WGS) entry which is preliminary data.</text>
</comment>
<evidence type="ECO:0000313" key="6">
    <source>
        <dbReference type="Proteomes" id="UP001462640"/>
    </source>
</evidence>
<dbReference type="Gene3D" id="3.40.47.10">
    <property type="match status" value="2"/>
</dbReference>
<keyword evidence="6" id="KW-1185">Reference proteome</keyword>
<dbReference type="Proteomes" id="UP001462640">
    <property type="component" value="Unassembled WGS sequence"/>
</dbReference>
<keyword evidence="1" id="KW-0808">Transferase</keyword>
<keyword evidence="2" id="KW-0012">Acyltransferase</keyword>
<dbReference type="InterPro" id="IPR013751">
    <property type="entry name" value="ACP_syn_III_N"/>
</dbReference>
<sequence>MNEIGIVASSAYVPAASRGLVQLLVERQPHAEGRTARFLQACFEENLRMHGIARTALDTAQAGHDAPTLQEVTGMVAVASEPALEASELLLRVTRDLLQPAGEATVPPVSTFLVCHTCLENDVTISAACRLQSELQQGRVPFAIGQLQGATFLMALSLAADLMATSTDDRIVVAAAERWSWPYTRVIGHTTLLGDGAGAVLLERGCTRGWMLRAVRVQTPPPTAEVYRHIIQGQPLPLNLDGLCALILDTLREAGCSPRDIAILVPHQISRHLADCVRRRCGLHKAWCGPADILDGGYLCAAEVPVRMHRLLQQAVAHPGDRMLLWGLGFEGALACAVLEYVDQGVSHGNH</sequence>
<proteinExistence type="predicted"/>
<dbReference type="InterPro" id="IPR013747">
    <property type="entry name" value="ACP_syn_III_C"/>
</dbReference>
<dbReference type="Pfam" id="PF08545">
    <property type="entry name" value="ACP_syn_III"/>
    <property type="match status" value="1"/>
</dbReference>
<dbReference type="PANTHER" id="PTHR34069">
    <property type="entry name" value="3-OXOACYL-[ACYL-CARRIER-PROTEIN] SYNTHASE 3"/>
    <property type="match status" value="1"/>
</dbReference>
<evidence type="ECO:0000259" key="3">
    <source>
        <dbReference type="Pfam" id="PF08541"/>
    </source>
</evidence>
<feature type="domain" description="Beta-ketoacyl-[acyl-carrier-protein] synthase III N-terminal" evidence="4">
    <location>
        <begin position="150"/>
        <end position="213"/>
    </location>
</feature>
<feature type="domain" description="Beta-ketoacyl-[acyl-carrier-protein] synthase III C-terminal" evidence="3">
    <location>
        <begin position="251"/>
        <end position="341"/>
    </location>
</feature>
<name>A0ABV0GCJ2_9BURK</name>
<dbReference type="InterPro" id="IPR016039">
    <property type="entry name" value="Thiolase-like"/>
</dbReference>
<organism evidence="5 6">
    <name type="scientific">Roseateles flavus</name>
    <dbReference type="NCBI Taxonomy" id="3149041"/>
    <lineage>
        <taxon>Bacteria</taxon>
        <taxon>Pseudomonadati</taxon>
        <taxon>Pseudomonadota</taxon>
        <taxon>Betaproteobacteria</taxon>
        <taxon>Burkholderiales</taxon>
        <taxon>Sphaerotilaceae</taxon>
        <taxon>Roseateles</taxon>
    </lineage>
</organism>
<accession>A0ABV0GCJ2</accession>
<evidence type="ECO:0000259" key="4">
    <source>
        <dbReference type="Pfam" id="PF08545"/>
    </source>
</evidence>
<dbReference type="PANTHER" id="PTHR34069:SF2">
    <property type="entry name" value="BETA-KETOACYL-[ACYL-CARRIER-PROTEIN] SYNTHASE III"/>
    <property type="match status" value="1"/>
</dbReference>
<evidence type="ECO:0000313" key="5">
    <source>
        <dbReference type="EMBL" id="MEO3712760.1"/>
    </source>
</evidence>
<dbReference type="RefSeq" id="WP_347608667.1">
    <property type="nucleotide sequence ID" value="NZ_JBDPZC010000003.1"/>
</dbReference>
<dbReference type="SUPFAM" id="SSF53901">
    <property type="entry name" value="Thiolase-like"/>
    <property type="match status" value="1"/>
</dbReference>
<dbReference type="EMBL" id="JBDPZC010000003">
    <property type="protein sequence ID" value="MEO3712760.1"/>
    <property type="molecule type" value="Genomic_DNA"/>
</dbReference>
<protein>
    <submittedName>
        <fullName evidence="5">3-oxoacyl-[acyl-carrier-protein] synthase III C-terminal domain-containing protein</fullName>
    </submittedName>
</protein>